<dbReference type="EMBL" id="JH719942">
    <property type="protein sequence ID" value="EJF52107.1"/>
    <property type="molecule type" value="Genomic_DNA"/>
</dbReference>
<dbReference type="OrthoDB" id="1491125at2"/>
<reference evidence="2" key="1">
    <citation type="journal article" date="2012" name="Stand. Genomic Sci.">
        <title>Permanent draft genome sequence of the gliding predator Saprospira grandis strain Sa g1 (= HR1).</title>
        <authorList>
            <person name="Mavromatis K."/>
            <person name="Chertkov O."/>
            <person name="Lapidus A."/>
            <person name="Nolan M."/>
            <person name="Lucas S."/>
            <person name="Tice H."/>
            <person name="Del Rio T.G."/>
            <person name="Cheng J.F."/>
            <person name="Han C."/>
            <person name="Tapia R."/>
            <person name="Bruce D."/>
            <person name="Goodwin L.A."/>
            <person name="Pitluck S."/>
            <person name="Huntemann M."/>
            <person name="Liolios K."/>
            <person name="Pagani I."/>
            <person name="Ivanova N."/>
            <person name="Mikhailova N."/>
            <person name="Pati A."/>
            <person name="Chen A."/>
            <person name="Palaniappan K."/>
            <person name="Land M."/>
            <person name="Brambilla E.M."/>
            <person name="Rohde M."/>
            <person name="Spring S."/>
            <person name="Goker M."/>
            <person name="Detter J.C."/>
            <person name="Bristow J."/>
            <person name="Eisen J.A."/>
            <person name="Markowitz V."/>
            <person name="Hugenholtz P."/>
            <person name="Kyrpides N.C."/>
            <person name="Klenk H.P."/>
            <person name="Woyke T."/>
        </authorList>
    </citation>
    <scope>NUCLEOTIDE SEQUENCE [LARGE SCALE GENOMIC DNA]</scope>
    <source>
        <strain evidence="2">DSM 2844</strain>
    </source>
</reference>
<accession>J0P3X4</accession>
<dbReference type="Gene3D" id="2.60.120.260">
    <property type="entry name" value="Galactose-binding domain-like"/>
    <property type="match status" value="1"/>
</dbReference>
<sequence length="197" mass="22498">MSRKILTSLFICFFALGLWGQKGPKIWLPNGSFEGAPRDALHPEGWESSSYNSTPDILPGPWGVYQRPTDGNTFMGLICREDGTFESVAAKLPKALKKDKCYKFELDLSRSQAYAGYTGAACFRLWGAKTAEEPLQLLASSAPIAHYEWKTYQFNFITKAKYSYIIIECYYKTPTLLPYRGNILIDRFLYFEYCERA</sequence>
<proteinExistence type="predicted"/>
<dbReference type="RefSeq" id="WP_002656820.1">
    <property type="nucleotide sequence ID" value="NZ_JH719942.1"/>
</dbReference>
<gene>
    <name evidence="1" type="ORF">SapgrDRAFT_0361</name>
</gene>
<protein>
    <recommendedName>
        <fullName evidence="3">Carbohydrate binding protein</fullName>
    </recommendedName>
</protein>
<evidence type="ECO:0008006" key="3">
    <source>
        <dbReference type="Google" id="ProtNLM"/>
    </source>
</evidence>
<organism evidence="1 2">
    <name type="scientific">Saprospira grandis DSM 2844</name>
    <dbReference type="NCBI Taxonomy" id="694433"/>
    <lineage>
        <taxon>Bacteria</taxon>
        <taxon>Pseudomonadati</taxon>
        <taxon>Bacteroidota</taxon>
        <taxon>Saprospiria</taxon>
        <taxon>Saprospirales</taxon>
        <taxon>Saprospiraceae</taxon>
        <taxon>Saprospira</taxon>
    </lineage>
</organism>
<dbReference type="Proteomes" id="UP000005113">
    <property type="component" value="Unassembled WGS sequence"/>
</dbReference>
<dbReference type="AlphaFoldDB" id="J0P3X4"/>
<evidence type="ECO:0000313" key="1">
    <source>
        <dbReference type="EMBL" id="EJF52107.1"/>
    </source>
</evidence>
<evidence type="ECO:0000313" key="2">
    <source>
        <dbReference type="Proteomes" id="UP000005113"/>
    </source>
</evidence>
<name>J0P3X4_9BACT</name>
<dbReference type="HOGENOM" id="CLU_1383324_0_0_10"/>